<dbReference type="GO" id="GO:0046872">
    <property type="term" value="F:metal ion binding"/>
    <property type="evidence" value="ECO:0007669"/>
    <property type="project" value="UniProtKB-KW"/>
</dbReference>
<keyword evidence="3" id="KW-0411">Iron-sulfur</keyword>
<dbReference type="Pfam" id="PF12838">
    <property type="entry name" value="Fer4_7"/>
    <property type="match status" value="1"/>
</dbReference>
<dbReference type="Gene3D" id="3.30.70.20">
    <property type="match status" value="1"/>
</dbReference>
<dbReference type="PROSITE" id="PS00198">
    <property type="entry name" value="4FE4S_FER_1"/>
    <property type="match status" value="2"/>
</dbReference>
<dbReference type="EMBL" id="JADILX010000044">
    <property type="protein sequence ID" value="MBO8485265.1"/>
    <property type="molecule type" value="Genomic_DNA"/>
</dbReference>
<accession>A0A9D9J225</accession>
<reference evidence="5" key="1">
    <citation type="submission" date="2020-10" db="EMBL/GenBank/DDBJ databases">
        <authorList>
            <person name="Gilroy R."/>
        </authorList>
    </citation>
    <scope>NUCLEOTIDE SEQUENCE</scope>
    <source>
        <strain evidence="5">B2-16538</strain>
    </source>
</reference>
<keyword evidence="2" id="KW-0408">Iron</keyword>
<evidence type="ECO:0000256" key="1">
    <source>
        <dbReference type="ARBA" id="ARBA00022723"/>
    </source>
</evidence>
<feature type="domain" description="4Fe-4S ferredoxin-type" evidence="4">
    <location>
        <begin position="1"/>
        <end position="30"/>
    </location>
</feature>
<name>A0A9D9J225_9BACT</name>
<keyword evidence="1" id="KW-0479">Metal-binding</keyword>
<dbReference type="InterPro" id="IPR017900">
    <property type="entry name" value="4Fe4S_Fe_S_CS"/>
</dbReference>
<dbReference type="PANTHER" id="PTHR43193">
    <property type="match status" value="1"/>
</dbReference>
<comment type="caution">
    <text evidence="5">The sequence shown here is derived from an EMBL/GenBank/DDBJ whole genome shotgun (WGS) entry which is preliminary data.</text>
</comment>
<dbReference type="GO" id="GO:0051536">
    <property type="term" value="F:iron-sulfur cluster binding"/>
    <property type="evidence" value="ECO:0007669"/>
    <property type="project" value="UniProtKB-KW"/>
</dbReference>
<protein>
    <submittedName>
        <fullName evidence="5">Coenzyme F420 hydrogenase/dehydrogenase, beta subunit C-terminal domain</fullName>
    </submittedName>
</protein>
<organism evidence="5 6">
    <name type="scientific">Candidatus Cryptobacteroides excrementavium</name>
    <dbReference type="NCBI Taxonomy" id="2840759"/>
    <lineage>
        <taxon>Bacteria</taxon>
        <taxon>Pseudomonadati</taxon>
        <taxon>Bacteroidota</taxon>
        <taxon>Bacteroidia</taxon>
        <taxon>Bacteroidales</taxon>
        <taxon>Candidatus Cryptobacteroides</taxon>
    </lineage>
</organism>
<evidence type="ECO:0000313" key="6">
    <source>
        <dbReference type="Proteomes" id="UP000823750"/>
    </source>
</evidence>
<dbReference type="InterPro" id="IPR052977">
    <property type="entry name" value="Polyferredoxin-like_ET"/>
</dbReference>
<evidence type="ECO:0000256" key="2">
    <source>
        <dbReference type="ARBA" id="ARBA00023004"/>
    </source>
</evidence>
<dbReference type="PANTHER" id="PTHR43193:SF2">
    <property type="entry name" value="POLYFERREDOXIN PROTEIN FWDF"/>
    <property type="match status" value="1"/>
</dbReference>
<feature type="domain" description="4Fe-4S ferredoxin-type" evidence="4">
    <location>
        <begin position="35"/>
        <end position="65"/>
    </location>
</feature>
<dbReference type="SUPFAM" id="SSF54862">
    <property type="entry name" value="4Fe-4S ferredoxins"/>
    <property type="match status" value="1"/>
</dbReference>
<evidence type="ECO:0000256" key="3">
    <source>
        <dbReference type="ARBA" id="ARBA00023014"/>
    </source>
</evidence>
<gene>
    <name evidence="5" type="ORF">IAB78_02450</name>
</gene>
<proteinExistence type="predicted"/>
<evidence type="ECO:0000313" key="5">
    <source>
        <dbReference type="EMBL" id="MBO8485265.1"/>
    </source>
</evidence>
<dbReference type="Pfam" id="PF04432">
    <property type="entry name" value="FrhB_FdhB_C"/>
    <property type="match status" value="1"/>
</dbReference>
<dbReference type="AlphaFoldDB" id="A0A9D9J225"/>
<dbReference type="PROSITE" id="PS51379">
    <property type="entry name" value="4FE4S_FER_2"/>
    <property type="match status" value="2"/>
</dbReference>
<dbReference type="InterPro" id="IPR007525">
    <property type="entry name" value="FrhB_FdhB_C"/>
</dbReference>
<dbReference type="Proteomes" id="UP000823750">
    <property type="component" value="Unassembled WGS sequence"/>
</dbReference>
<reference evidence="5" key="2">
    <citation type="journal article" date="2021" name="PeerJ">
        <title>Extensive microbial diversity within the chicken gut microbiome revealed by metagenomics and culture.</title>
        <authorList>
            <person name="Gilroy R."/>
            <person name="Ravi A."/>
            <person name="Getino M."/>
            <person name="Pursley I."/>
            <person name="Horton D.L."/>
            <person name="Alikhan N.F."/>
            <person name="Baker D."/>
            <person name="Gharbi K."/>
            <person name="Hall N."/>
            <person name="Watson M."/>
            <person name="Adriaenssens E.M."/>
            <person name="Foster-Nyarko E."/>
            <person name="Jarju S."/>
            <person name="Secka A."/>
            <person name="Antonio M."/>
            <person name="Oren A."/>
            <person name="Chaudhuri R.R."/>
            <person name="La Ragione R."/>
            <person name="Hildebrand F."/>
            <person name="Pallen M.J."/>
        </authorList>
    </citation>
    <scope>NUCLEOTIDE SEQUENCE</scope>
    <source>
        <strain evidence="5">B2-16538</strain>
    </source>
</reference>
<evidence type="ECO:0000259" key="4">
    <source>
        <dbReference type="PROSITE" id="PS51379"/>
    </source>
</evidence>
<dbReference type="InterPro" id="IPR017896">
    <property type="entry name" value="4Fe4S_Fe-S-bd"/>
</dbReference>
<sequence>MKDICPHNDCTGCALCAFVCPKACITMRPGALGHMYPHIDASGCIDCGACVRACPFAVSSGFVASAVSSVSSGSAASSSFAASIRSVPSAVPGTAFAAWAKDSGEYLSSASGGAASVLSRLILSDGGVVYGSTAGSDGSGRFGIRHIRVDSEDDLWRLKGSKYVHSSITGVLSQLRDDVRGGRPVLFTGMPCQAVAVRKMFPDEPENLLIVDLVCHGVPSEAFFLEYVRKNLKISLSSVSSVTFRDGDEFRMTVKGEDGKVLYTHRPLSGLRIEDLYYNLFMDGFTYRDSCYRCPYAGMKRVSDMTIGDFWGLDKSVPAPGHGVSLILPVTDKGKRFAGRLAAMMTLVSRPVGEAAAGNDQLRSPRHRSIRIRLFRRLEKIFGPSVYYVLVFDLMLRRRLKYKKKFAAPKNNLRP</sequence>